<evidence type="ECO:0000313" key="2">
    <source>
        <dbReference type="EMBL" id="KAG1531942.1"/>
    </source>
</evidence>
<proteinExistence type="predicted"/>
<accession>A0A9P6XTN1</accession>
<feature type="region of interest" description="Disordered" evidence="1">
    <location>
        <begin position="79"/>
        <end position="102"/>
    </location>
</feature>
<dbReference type="AlphaFoldDB" id="A0A9P6XTN1"/>
<reference evidence="2 3" key="1">
    <citation type="journal article" date="2020" name="Microb. Genom.">
        <title>Genetic diversity of clinical and environmental Mucorales isolates obtained from an investigation of mucormycosis cases among solid organ transplant recipients.</title>
        <authorList>
            <person name="Nguyen M.H."/>
            <person name="Kaul D."/>
            <person name="Muto C."/>
            <person name="Cheng S.J."/>
            <person name="Richter R.A."/>
            <person name="Bruno V.M."/>
            <person name="Liu G."/>
            <person name="Beyhan S."/>
            <person name="Sundermann A.J."/>
            <person name="Mounaud S."/>
            <person name="Pasculle A.W."/>
            <person name="Nierman W.C."/>
            <person name="Driscoll E."/>
            <person name="Cumbie R."/>
            <person name="Clancy C.J."/>
            <person name="Dupont C.L."/>
        </authorList>
    </citation>
    <scope>NUCLEOTIDE SEQUENCE [LARGE SCALE GENOMIC DNA]</scope>
    <source>
        <strain evidence="2 3">GL24</strain>
    </source>
</reference>
<keyword evidence="3" id="KW-1185">Reference proteome</keyword>
<comment type="caution">
    <text evidence="2">The sequence shown here is derived from an EMBL/GenBank/DDBJ whole genome shotgun (WGS) entry which is preliminary data.</text>
</comment>
<evidence type="ECO:0000313" key="3">
    <source>
        <dbReference type="Proteomes" id="UP000740926"/>
    </source>
</evidence>
<name>A0A9P6XTN1_9FUNG</name>
<protein>
    <submittedName>
        <fullName evidence="2">Uncharacterized protein</fullName>
    </submittedName>
</protein>
<organism evidence="2 3">
    <name type="scientific">Rhizopus delemar</name>
    <dbReference type="NCBI Taxonomy" id="936053"/>
    <lineage>
        <taxon>Eukaryota</taxon>
        <taxon>Fungi</taxon>
        <taxon>Fungi incertae sedis</taxon>
        <taxon>Mucoromycota</taxon>
        <taxon>Mucoromycotina</taxon>
        <taxon>Mucoromycetes</taxon>
        <taxon>Mucorales</taxon>
        <taxon>Mucorineae</taxon>
        <taxon>Rhizopodaceae</taxon>
        <taxon>Rhizopus</taxon>
    </lineage>
</organism>
<sequence>MLAPARADHPAIALGLHHQVGEVGRTRHRIVGDDRGGGVAIAEEAGGRGHVGRAHGVAQVVGGQAEGVHQAQVDVHAHGRRRGTGNVDRGDAADLADALRQQ</sequence>
<feature type="compositionally biased region" description="Low complexity" evidence="1">
    <location>
        <begin position="93"/>
        <end position="102"/>
    </location>
</feature>
<evidence type="ECO:0000256" key="1">
    <source>
        <dbReference type="SAM" id="MobiDB-lite"/>
    </source>
</evidence>
<gene>
    <name evidence="2" type="ORF">G6F50_016435</name>
</gene>
<dbReference type="Proteomes" id="UP000740926">
    <property type="component" value="Unassembled WGS sequence"/>
</dbReference>
<dbReference type="EMBL" id="JAANIU010010339">
    <property type="protein sequence ID" value="KAG1531942.1"/>
    <property type="molecule type" value="Genomic_DNA"/>
</dbReference>